<dbReference type="PANTHER" id="PTHR46572:SF1">
    <property type="entry name" value="RHO1 GUANINE NUCLEOTIDE EXCHANGE FACTOR TUS1"/>
    <property type="match status" value="1"/>
</dbReference>
<dbReference type="Proteomes" id="UP000818624">
    <property type="component" value="Chromosome 2"/>
</dbReference>
<dbReference type="InterPro" id="IPR035899">
    <property type="entry name" value="DBL_dom_sf"/>
</dbReference>
<feature type="compositionally biased region" description="Polar residues" evidence="2">
    <location>
        <begin position="56"/>
        <end position="67"/>
    </location>
</feature>
<dbReference type="InterPro" id="IPR001849">
    <property type="entry name" value="PH_domain"/>
</dbReference>
<proteinExistence type="predicted"/>
<keyword evidence="6" id="KW-1185">Reference proteome</keyword>
<dbReference type="EMBL" id="CP046235">
    <property type="protein sequence ID" value="WFD47507.1"/>
    <property type="molecule type" value="Genomic_DNA"/>
</dbReference>
<dbReference type="SUPFAM" id="SSF48065">
    <property type="entry name" value="DBL homology domain (DH-domain)"/>
    <property type="match status" value="1"/>
</dbReference>
<dbReference type="CDD" id="cd00160">
    <property type="entry name" value="RhoGEF"/>
    <property type="match status" value="1"/>
</dbReference>
<evidence type="ECO:0000259" key="3">
    <source>
        <dbReference type="PROSITE" id="PS50010"/>
    </source>
</evidence>
<keyword evidence="1" id="KW-0344">Guanine-nucleotide releasing factor</keyword>
<dbReference type="SUPFAM" id="SSF50729">
    <property type="entry name" value="PH domain-like"/>
    <property type="match status" value="1"/>
</dbReference>
<organism evidence="5 6">
    <name type="scientific">Malassezia furfur</name>
    <name type="common">Pityriasis versicolor infection agent</name>
    <name type="synonym">Pityrosporum furfur</name>
    <dbReference type="NCBI Taxonomy" id="55194"/>
    <lineage>
        <taxon>Eukaryota</taxon>
        <taxon>Fungi</taxon>
        <taxon>Dikarya</taxon>
        <taxon>Basidiomycota</taxon>
        <taxon>Ustilaginomycotina</taxon>
        <taxon>Malasseziomycetes</taxon>
        <taxon>Malasseziales</taxon>
        <taxon>Malasseziaceae</taxon>
        <taxon>Malassezia</taxon>
    </lineage>
</organism>
<feature type="domain" description="DH" evidence="3">
    <location>
        <begin position="404"/>
        <end position="595"/>
    </location>
</feature>
<dbReference type="Gene3D" id="2.30.29.30">
    <property type="entry name" value="Pleckstrin-homology domain (PH domain)/Phosphotyrosine-binding domain (PTB)"/>
    <property type="match status" value="1"/>
</dbReference>
<dbReference type="InterPro" id="IPR001180">
    <property type="entry name" value="CNH_dom"/>
</dbReference>
<dbReference type="SMART" id="SM00233">
    <property type="entry name" value="PH"/>
    <property type="match status" value="1"/>
</dbReference>
<feature type="domain" description="CNH" evidence="4">
    <location>
        <begin position="797"/>
        <end position="1105"/>
    </location>
</feature>
<feature type="region of interest" description="Disordered" evidence="2">
    <location>
        <begin position="27"/>
        <end position="141"/>
    </location>
</feature>
<name>A0ABY8ERJ3_MALFU</name>
<evidence type="ECO:0000313" key="5">
    <source>
        <dbReference type="EMBL" id="WFD47507.1"/>
    </source>
</evidence>
<evidence type="ECO:0000259" key="4">
    <source>
        <dbReference type="PROSITE" id="PS50219"/>
    </source>
</evidence>
<dbReference type="Pfam" id="PF00780">
    <property type="entry name" value="CNH"/>
    <property type="match status" value="1"/>
</dbReference>
<feature type="compositionally biased region" description="Low complexity" evidence="2">
    <location>
        <begin position="80"/>
        <end position="111"/>
    </location>
</feature>
<dbReference type="InterPro" id="IPR052233">
    <property type="entry name" value="Rho-type_GEFs"/>
</dbReference>
<accession>A0ABY8ERJ3</accession>
<reference evidence="5 6" key="1">
    <citation type="journal article" date="2020" name="Elife">
        <title>Loss of centromere function drives karyotype evolution in closely related Malassezia species.</title>
        <authorList>
            <person name="Sankaranarayanan S.R."/>
            <person name="Ianiri G."/>
            <person name="Coelho M.A."/>
            <person name="Reza M.H."/>
            <person name="Thimmappa B.C."/>
            <person name="Ganguly P."/>
            <person name="Vadnala R.N."/>
            <person name="Sun S."/>
            <person name="Siddharthan R."/>
            <person name="Tellgren-Roth C."/>
            <person name="Dawson T.L."/>
            <person name="Heitman J."/>
            <person name="Sanyal K."/>
        </authorList>
    </citation>
    <scope>NUCLEOTIDE SEQUENCE [LARGE SCALE GENOMIC DNA]</scope>
    <source>
        <strain evidence="5">CBS14141</strain>
    </source>
</reference>
<evidence type="ECO:0000313" key="6">
    <source>
        <dbReference type="Proteomes" id="UP000818624"/>
    </source>
</evidence>
<dbReference type="Pfam" id="PF00621">
    <property type="entry name" value="RhoGEF"/>
    <property type="match status" value="1"/>
</dbReference>
<dbReference type="InterPro" id="IPR000219">
    <property type="entry name" value="DH_dom"/>
</dbReference>
<evidence type="ECO:0000256" key="1">
    <source>
        <dbReference type="ARBA" id="ARBA00022658"/>
    </source>
</evidence>
<dbReference type="PROSITE" id="PS50010">
    <property type="entry name" value="DH_2"/>
    <property type="match status" value="1"/>
</dbReference>
<dbReference type="PANTHER" id="PTHR46572">
    <property type="entry name" value="RHO1 GDP-GTP EXCHANGE PROTEIN 1-RELATED"/>
    <property type="match status" value="1"/>
</dbReference>
<dbReference type="SMART" id="SM00325">
    <property type="entry name" value="RhoGEF"/>
    <property type="match status" value="1"/>
</dbReference>
<dbReference type="Gene3D" id="1.20.900.10">
    <property type="entry name" value="Dbl homology (DH) domain"/>
    <property type="match status" value="1"/>
</dbReference>
<protein>
    <submittedName>
        <fullName evidence="5">Rho guanine nucleotide exchange factor</fullName>
    </submittedName>
</protein>
<sequence>MARPPGIGEDAALAVNDLVAEIDGVMQSYSESSSRRESTSSAMEPTSAPLPRMARQRSSASLASVNSTLPRRPIPPTPRGPRGSRSLASPTLSSPPSYSSLRLERPPLSSRRYSETPKQPLTPEAVPEPSSSTVASTEVPPRYTLKRSGTKILRMSDAQVVSAAAVLQGTSVDMARLSQIAQLLICTLKRRPLIKGSIVYPLSFTGRMVVQAIMEIITQYVRTCAQFGLDIPEAHAHYMAMSIARSFKTQLFIHEADWEDHALSAGVDEVYMFFSDGANSDKLDVPAIQGVPVEGELFVRQSPNVVSLGPQAALACVGASVQDLPSGVLAPLTRCYSPTCGLSTPPHVSCYVPSCPRVGRAWNAAALRVADAADDADPGSTAAKAWVETVPAELVATLPRREIERQNAIHEMIQKEESFLKDLQLLDQYAHRLRALAQSSGVGMARTAPLSGAALDSFITTVFGNYAELLSHIATFCDRLQERQREQNPMVESLGDLVVEAALEWGPAYTAYVQHYPVALHTLKREIATNARMAKFADDCRRDPAAHRHPLDNFLFRPPARLQRYHLHLESIAKYSDAESSDREQLALATEIIDEQCKVAQAGVEAAEQRLQVDEFAARLEPKRAESEADLDLQNPQRKLLHHGVVFRRPDGFEFEWTEMEALLFDNYLVLAKRKPPTDAEGGQNTEERQVWLVYSKKPIPVALLAPSGFEEPPLSRGHLNRRLLPGDLTDMFPFSLHLPTGDPIVLYVPTAQKRAEWHQHFLSVAARVQEQEAAHALLERTPLCFRLQVHSQPGAQLEVTCATPFFLQDQDQTKMLAVGTSEGVWIGIYGQPQSFNKVLHLRGVTQCAVMEQFGHFIVLADRALIAYDLDALVPSRSTPSSFAPQKISGNREVLFFATGRIDGRQLLVYGKKRTSETSVRILEPIDPRTKRHDDGKGLWRRRPSETLSHFREYKKFYVGYEATGAQFLRHALVVYTHRGFQTYSLDSESLELLPSVKSRDDAQAWAMLRQLENAKPLGAFYVTDTLILLCYDRLACYTDVMGRLVRLNAVFHWEGRPSRVAFVSNYVLAFYESLIEVRDPLTGKLCQTLHGDGLRVLSRQDDAYEHDKTLLIVEKREQISALHPTH</sequence>
<evidence type="ECO:0000256" key="2">
    <source>
        <dbReference type="SAM" id="MobiDB-lite"/>
    </source>
</evidence>
<dbReference type="PROSITE" id="PS50219">
    <property type="entry name" value="CNH"/>
    <property type="match status" value="1"/>
</dbReference>
<dbReference type="SMART" id="SM00036">
    <property type="entry name" value="CNH"/>
    <property type="match status" value="1"/>
</dbReference>
<dbReference type="InterPro" id="IPR011993">
    <property type="entry name" value="PH-like_dom_sf"/>
</dbReference>
<gene>
    <name evidence="5" type="primary">TUS1</name>
    <name evidence="5" type="ORF">GLX27_002159</name>
</gene>